<evidence type="ECO:0000313" key="4">
    <source>
        <dbReference type="EMBL" id="MBB6732529.1"/>
    </source>
</evidence>
<feature type="transmembrane region" description="Helical" evidence="2">
    <location>
        <begin position="208"/>
        <end position="229"/>
    </location>
</feature>
<feature type="domain" description="Putative sensor" evidence="3">
    <location>
        <begin position="121"/>
        <end position="236"/>
    </location>
</feature>
<feature type="domain" description="Putative sensor" evidence="3">
    <location>
        <begin position="14"/>
        <end position="98"/>
    </location>
</feature>
<feature type="compositionally biased region" description="Low complexity" evidence="1">
    <location>
        <begin position="70"/>
        <end position="87"/>
    </location>
</feature>
<dbReference type="Proteomes" id="UP000564644">
    <property type="component" value="Unassembled WGS sequence"/>
</dbReference>
<reference evidence="4 5" key="1">
    <citation type="submission" date="2020-08" db="EMBL/GenBank/DDBJ databases">
        <title>Cohnella phylogeny.</title>
        <authorList>
            <person name="Dunlap C."/>
        </authorList>
    </citation>
    <scope>NUCLEOTIDE SEQUENCE [LARGE SCALE GENOMIC DNA]</scope>
    <source>
        <strain evidence="4 5">CBP 2801</strain>
    </source>
</reference>
<comment type="caution">
    <text evidence="4">The sequence shown here is derived from an EMBL/GenBank/DDBJ whole genome shotgun (WGS) entry which is preliminary data.</text>
</comment>
<keyword evidence="2" id="KW-1133">Transmembrane helix</keyword>
<evidence type="ECO:0000256" key="2">
    <source>
        <dbReference type="SAM" id="Phobius"/>
    </source>
</evidence>
<evidence type="ECO:0000259" key="3">
    <source>
        <dbReference type="Pfam" id="PF13796"/>
    </source>
</evidence>
<feature type="region of interest" description="Disordered" evidence="1">
    <location>
        <begin position="65"/>
        <end position="90"/>
    </location>
</feature>
<organism evidence="4 5">
    <name type="scientific">Cohnella zeiphila</name>
    <dbReference type="NCBI Taxonomy" id="2761120"/>
    <lineage>
        <taxon>Bacteria</taxon>
        <taxon>Bacillati</taxon>
        <taxon>Bacillota</taxon>
        <taxon>Bacilli</taxon>
        <taxon>Bacillales</taxon>
        <taxon>Paenibacillaceae</taxon>
        <taxon>Cohnella</taxon>
    </lineage>
</organism>
<dbReference type="RefSeq" id="WP_185130189.1">
    <property type="nucleotide sequence ID" value="NZ_JACJVO010000020.1"/>
</dbReference>
<protein>
    <submittedName>
        <fullName evidence="4">Sensor domain-containing protein</fullName>
    </submittedName>
</protein>
<evidence type="ECO:0000256" key="1">
    <source>
        <dbReference type="SAM" id="MobiDB-lite"/>
    </source>
</evidence>
<keyword evidence="5" id="KW-1185">Reference proteome</keyword>
<keyword evidence="2" id="KW-0472">Membrane</keyword>
<dbReference type="Pfam" id="PF13796">
    <property type="entry name" value="Sensor"/>
    <property type="match status" value="2"/>
</dbReference>
<dbReference type="InterPro" id="IPR025828">
    <property type="entry name" value="Put_sensor_dom"/>
</dbReference>
<evidence type="ECO:0000313" key="5">
    <source>
        <dbReference type="Proteomes" id="UP000564644"/>
    </source>
</evidence>
<dbReference type="EMBL" id="JACJVO010000020">
    <property type="protein sequence ID" value="MBB6732529.1"/>
    <property type="molecule type" value="Genomic_DNA"/>
</dbReference>
<keyword evidence="2" id="KW-0812">Transmembrane</keyword>
<sequence>MKKTSAYSAWKMMIAGLPRGIAMFVVAVVGVCLGVPLLIVGVGIPILAGTMSWCEKRMAEDSRRWGTWGRGAQRTQGAQREQQQGHRPTTAQRARELLSALDGEEAFAGDEALGGQVAIGSPQHEAGSPWRQWLRTLAQPRGYFAVFYNIAQFPLSIALFCLSVVLPAVVFGLMLAPAAYKVSSYLYGYELFQDDVVFNLLLPPLSPFQRSLVVAGIGLLLFLFLSAMLRACGRLYEGWTIFFGGGGSRAAATEQSAPGTAGMLPSREFEPEQTMAPLH</sequence>
<accession>A0A7X0SMB8</accession>
<feature type="transmembrane region" description="Helical" evidence="2">
    <location>
        <begin position="20"/>
        <end position="48"/>
    </location>
</feature>
<dbReference type="AlphaFoldDB" id="A0A7X0SMB8"/>
<proteinExistence type="predicted"/>
<feature type="transmembrane region" description="Helical" evidence="2">
    <location>
        <begin position="157"/>
        <end position="180"/>
    </location>
</feature>
<name>A0A7X0SMB8_9BACL</name>
<gene>
    <name evidence="4" type="ORF">H7C18_16530</name>
</gene>